<feature type="compositionally biased region" description="Basic and acidic residues" evidence="1">
    <location>
        <begin position="513"/>
        <end position="525"/>
    </location>
</feature>
<feature type="compositionally biased region" description="Gly residues" evidence="1">
    <location>
        <begin position="201"/>
        <end position="211"/>
    </location>
</feature>
<feature type="region of interest" description="Disordered" evidence="1">
    <location>
        <begin position="132"/>
        <end position="227"/>
    </location>
</feature>
<protein>
    <submittedName>
        <fullName evidence="2">Uncharacterized protein</fullName>
    </submittedName>
</protein>
<feature type="region of interest" description="Disordered" evidence="1">
    <location>
        <begin position="88"/>
        <end position="110"/>
    </location>
</feature>
<evidence type="ECO:0000313" key="3">
    <source>
        <dbReference type="Proteomes" id="UP000075901"/>
    </source>
</evidence>
<feature type="compositionally biased region" description="Acidic residues" evidence="1">
    <location>
        <begin position="417"/>
        <end position="443"/>
    </location>
</feature>
<feature type="region of interest" description="Disordered" evidence="1">
    <location>
        <begin position="289"/>
        <end position="310"/>
    </location>
</feature>
<reference evidence="3" key="1">
    <citation type="submission" date="2013-09" db="EMBL/GenBank/DDBJ databases">
        <title>The Genome Sequence of Anopheles maculatus species B.</title>
        <authorList>
            <consortium name="The Broad Institute Genomics Platform"/>
            <person name="Neafsey D.E."/>
            <person name="Besansky N."/>
            <person name="Howell P."/>
            <person name="Walton C."/>
            <person name="Young S.K."/>
            <person name="Zeng Q."/>
            <person name="Gargeya S."/>
            <person name="Fitzgerald M."/>
            <person name="Haas B."/>
            <person name="Abouelleil A."/>
            <person name="Allen A.W."/>
            <person name="Alvarado L."/>
            <person name="Arachchi H.M."/>
            <person name="Berlin A.M."/>
            <person name="Chapman S.B."/>
            <person name="Gainer-Dewar J."/>
            <person name="Goldberg J."/>
            <person name="Griggs A."/>
            <person name="Gujja S."/>
            <person name="Hansen M."/>
            <person name="Howarth C."/>
            <person name="Imamovic A."/>
            <person name="Ireland A."/>
            <person name="Larimer J."/>
            <person name="McCowan C."/>
            <person name="Murphy C."/>
            <person name="Pearson M."/>
            <person name="Poon T.W."/>
            <person name="Priest M."/>
            <person name="Roberts A."/>
            <person name="Saif S."/>
            <person name="Shea T."/>
            <person name="Sisk P."/>
            <person name="Sykes S."/>
            <person name="Wortman J."/>
            <person name="Nusbaum C."/>
            <person name="Birren B."/>
        </authorList>
    </citation>
    <scope>NUCLEOTIDE SEQUENCE [LARGE SCALE GENOMIC DNA]</scope>
    <source>
        <strain evidence="3">maculatus3</strain>
    </source>
</reference>
<feature type="region of interest" description="Disordered" evidence="1">
    <location>
        <begin position="29"/>
        <end position="57"/>
    </location>
</feature>
<dbReference type="VEuPathDB" id="VectorBase:AMAM012814"/>
<feature type="region of interest" description="Disordered" evidence="1">
    <location>
        <begin position="416"/>
        <end position="444"/>
    </location>
</feature>
<dbReference type="Proteomes" id="UP000075901">
    <property type="component" value="Unassembled WGS sequence"/>
</dbReference>
<feature type="compositionally biased region" description="Basic residues" evidence="1">
    <location>
        <begin position="182"/>
        <end position="192"/>
    </location>
</feature>
<feature type="compositionally biased region" description="Low complexity" evidence="1">
    <location>
        <begin position="132"/>
        <end position="174"/>
    </location>
</feature>
<evidence type="ECO:0000313" key="2">
    <source>
        <dbReference type="EnsemblMetazoa" id="AMAM012814-PA"/>
    </source>
</evidence>
<feature type="compositionally biased region" description="Basic residues" evidence="1">
    <location>
        <begin position="30"/>
        <end position="40"/>
    </location>
</feature>
<proteinExistence type="predicted"/>
<evidence type="ECO:0000256" key="1">
    <source>
        <dbReference type="SAM" id="MobiDB-lite"/>
    </source>
</evidence>
<feature type="compositionally biased region" description="Polar residues" evidence="1">
    <location>
        <begin position="41"/>
        <end position="51"/>
    </location>
</feature>
<feature type="compositionally biased region" description="Low complexity" evidence="1">
    <location>
        <begin position="533"/>
        <end position="551"/>
    </location>
</feature>
<name>A0A182ST10_9DIPT</name>
<feature type="region of interest" description="Disordered" evidence="1">
    <location>
        <begin position="511"/>
        <end position="560"/>
    </location>
</feature>
<reference evidence="2" key="2">
    <citation type="submission" date="2020-05" db="UniProtKB">
        <authorList>
            <consortium name="EnsemblMetazoa"/>
        </authorList>
    </citation>
    <scope>IDENTIFICATION</scope>
    <source>
        <strain evidence="2">maculatus3</strain>
    </source>
</reference>
<dbReference type="EnsemblMetazoa" id="AMAM012814-RA">
    <property type="protein sequence ID" value="AMAM012814-PA"/>
    <property type="gene ID" value="AMAM012814"/>
</dbReference>
<keyword evidence="3" id="KW-1185">Reference proteome</keyword>
<feature type="region of interest" description="Disordered" evidence="1">
    <location>
        <begin position="700"/>
        <end position="746"/>
    </location>
</feature>
<sequence>NGPEFDENANLTRLALHAQGAPLILSNSNRYHHGHHRNHKSSSAATHQATGSGVGSAKAVTIGSSQIQQESSTNCSARSSAIQLPQHPGLGCNVGQRRSHDAHPTIVGAGGQSGGGVIKSYEAAASLELIPANGNTSNSSASTVMSGSAMSSSVSSSSSSSTSSTSSTTSSASTEMCLPRIIKPRKRRKKDRKPNVSQGTTAGGTNGGGVPSTGNGTDAGMCSASDGASSGSAAGSLPCLEPHLLNVGGGSSVHTMNNILLQHQQSSSLHCVPPSMEPRNVGFAELASAPVSNPSPSSVSLTEPASPSASSNCSCRLCDPFGRIWAFPMLRHSSCSSADGFETEGRKKNVGVIGSNRNSGAALRGTWCTSTESTPFATLNIGENADGCVSRKGSFSDSGSDSGCDLLLSRLPGLCSTEEEEEEDDDEEEENEEQGDCVGEESDSLLSSVQNDEAFAGRYSDLPWLDAIVGHRVDGLSGGASSCTRKAKDDELLLMSELTKKLHETLDLVDESGLGHESSRSKKEGAGVMAPRSGSCSSSSSSTSDNSSGMGSLIGADSSSLSPPTDAFVGFDAMSRSNLFGGKGTSIGQRLLMGGDRLFDSGVECLVMDESDVRASEMLKSSATNAYQMVSFKRSLSSSKCEQGIEGGVVSVTNGGCATEGGDDVSLESNVVQCEKRNPLSLRPISVVGSLYSVNQHNSAPTGSSSWISSTGTGAGGNSRLFGGEQQSQQFPDQHQPHRQPSTDGGLGDMLNCFDTFWSGSDHKQLLLTEK</sequence>
<feature type="compositionally biased region" description="Low complexity" evidence="1">
    <location>
        <begin position="212"/>
        <end position="227"/>
    </location>
</feature>
<feature type="compositionally biased region" description="Low complexity" evidence="1">
    <location>
        <begin position="702"/>
        <end position="712"/>
    </location>
</feature>
<organism evidence="2 3">
    <name type="scientific">Anopheles maculatus</name>
    <dbReference type="NCBI Taxonomy" id="74869"/>
    <lineage>
        <taxon>Eukaryota</taxon>
        <taxon>Metazoa</taxon>
        <taxon>Ecdysozoa</taxon>
        <taxon>Arthropoda</taxon>
        <taxon>Hexapoda</taxon>
        <taxon>Insecta</taxon>
        <taxon>Pterygota</taxon>
        <taxon>Neoptera</taxon>
        <taxon>Endopterygota</taxon>
        <taxon>Diptera</taxon>
        <taxon>Nematocera</taxon>
        <taxon>Culicoidea</taxon>
        <taxon>Culicidae</taxon>
        <taxon>Anophelinae</taxon>
        <taxon>Anopheles</taxon>
        <taxon>Anopheles maculatus group</taxon>
    </lineage>
</organism>
<accession>A0A182ST10</accession>
<dbReference type="AlphaFoldDB" id="A0A182ST10"/>